<gene>
    <name evidence="1" type="ORF">DSO57_1006574</name>
</gene>
<evidence type="ECO:0000313" key="1">
    <source>
        <dbReference type="EMBL" id="KAJ9078446.1"/>
    </source>
</evidence>
<evidence type="ECO:0000313" key="2">
    <source>
        <dbReference type="Proteomes" id="UP001165960"/>
    </source>
</evidence>
<proteinExistence type="predicted"/>
<comment type="caution">
    <text evidence="1">The sequence shown here is derived from an EMBL/GenBank/DDBJ whole genome shotgun (WGS) entry which is preliminary data.</text>
</comment>
<organism evidence="1 2">
    <name type="scientific">Entomophthora muscae</name>
    <dbReference type="NCBI Taxonomy" id="34485"/>
    <lineage>
        <taxon>Eukaryota</taxon>
        <taxon>Fungi</taxon>
        <taxon>Fungi incertae sedis</taxon>
        <taxon>Zoopagomycota</taxon>
        <taxon>Entomophthoromycotina</taxon>
        <taxon>Entomophthoromycetes</taxon>
        <taxon>Entomophthorales</taxon>
        <taxon>Entomophthoraceae</taxon>
        <taxon>Entomophthora</taxon>
    </lineage>
</organism>
<dbReference type="EMBL" id="QTSX02002148">
    <property type="protein sequence ID" value="KAJ9078446.1"/>
    <property type="molecule type" value="Genomic_DNA"/>
</dbReference>
<keyword evidence="2" id="KW-1185">Reference proteome</keyword>
<accession>A0ACC2TVR0</accession>
<name>A0ACC2TVR0_9FUNG</name>
<protein>
    <submittedName>
        <fullName evidence="1">Uncharacterized protein</fullName>
    </submittedName>
</protein>
<reference evidence="1" key="1">
    <citation type="submission" date="2022-04" db="EMBL/GenBank/DDBJ databases">
        <title>Genome of the entomopathogenic fungus Entomophthora muscae.</title>
        <authorList>
            <person name="Elya C."/>
            <person name="Lovett B.R."/>
            <person name="Lee E."/>
            <person name="Macias A.M."/>
            <person name="Hajek A.E."/>
            <person name="De Bivort B.L."/>
            <person name="Kasson M.T."/>
            <person name="De Fine Licht H.H."/>
            <person name="Stajich J.E."/>
        </authorList>
    </citation>
    <scope>NUCLEOTIDE SEQUENCE</scope>
    <source>
        <strain evidence="1">Berkeley</strain>
    </source>
</reference>
<sequence length="87" mass="9282">MNKNILTTVQTPAATHPASRPGACPHSPAANQNWVITAANKESQKVPQCKSPANQTINSPTAVVTSEPSQWELKIEAKADLDPNLIL</sequence>
<dbReference type="Proteomes" id="UP001165960">
    <property type="component" value="Unassembled WGS sequence"/>
</dbReference>